<keyword evidence="3" id="KW-1185">Reference proteome</keyword>
<dbReference type="PANTHER" id="PTHR12499">
    <property type="entry name" value="OPTIC ATROPHY 3 PROTEIN OPA3"/>
    <property type="match status" value="1"/>
</dbReference>
<evidence type="ECO:0000313" key="3">
    <source>
        <dbReference type="Proteomes" id="UP001188597"/>
    </source>
</evidence>
<feature type="coiled-coil region" evidence="1">
    <location>
        <begin position="52"/>
        <end position="94"/>
    </location>
</feature>
<accession>A0AA89BLT5</accession>
<reference evidence="2" key="1">
    <citation type="submission" date="2022-12" db="EMBL/GenBank/DDBJ databases">
        <title>Draft genome assemblies for two species of Escallonia (Escalloniales).</title>
        <authorList>
            <person name="Chanderbali A."/>
            <person name="Dervinis C."/>
            <person name="Anghel I."/>
            <person name="Soltis D."/>
            <person name="Soltis P."/>
            <person name="Zapata F."/>
        </authorList>
    </citation>
    <scope>NUCLEOTIDE SEQUENCE</scope>
    <source>
        <strain evidence="2">UCBG64.0493</strain>
        <tissue evidence="2">Leaf</tissue>
    </source>
</reference>
<organism evidence="2 3">
    <name type="scientific">Escallonia herrerae</name>
    <dbReference type="NCBI Taxonomy" id="1293975"/>
    <lineage>
        <taxon>Eukaryota</taxon>
        <taxon>Viridiplantae</taxon>
        <taxon>Streptophyta</taxon>
        <taxon>Embryophyta</taxon>
        <taxon>Tracheophyta</taxon>
        <taxon>Spermatophyta</taxon>
        <taxon>Magnoliopsida</taxon>
        <taxon>eudicotyledons</taxon>
        <taxon>Gunneridae</taxon>
        <taxon>Pentapetalae</taxon>
        <taxon>asterids</taxon>
        <taxon>campanulids</taxon>
        <taxon>Escalloniales</taxon>
        <taxon>Escalloniaceae</taxon>
        <taxon>Escallonia</taxon>
    </lineage>
</organism>
<dbReference type="GO" id="GO:0019216">
    <property type="term" value="P:regulation of lipid metabolic process"/>
    <property type="evidence" value="ECO:0007669"/>
    <property type="project" value="TreeGrafter"/>
</dbReference>
<dbReference type="Proteomes" id="UP001188597">
    <property type="component" value="Unassembled WGS sequence"/>
</dbReference>
<evidence type="ECO:0000313" key="2">
    <source>
        <dbReference type="EMBL" id="KAK3036316.1"/>
    </source>
</evidence>
<comment type="caution">
    <text evidence="2">The sequence shown here is derived from an EMBL/GenBank/DDBJ whole genome shotgun (WGS) entry which is preliminary data.</text>
</comment>
<protein>
    <submittedName>
        <fullName evidence="2">Uncharacterized protein</fullName>
    </submittedName>
</protein>
<dbReference type="Pfam" id="PF07047">
    <property type="entry name" value="OPA3"/>
    <property type="match status" value="1"/>
</dbReference>
<evidence type="ECO:0000256" key="1">
    <source>
        <dbReference type="SAM" id="Coils"/>
    </source>
</evidence>
<proteinExistence type="predicted"/>
<dbReference type="InterPro" id="IPR010754">
    <property type="entry name" value="OPA3-like"/>
</dbReference>
<dbReference type="AlphaFoldDB" id="A0AA89BLT5"/>
<sequence length="123" mass="14801">MQRRIYGRSNDTRIRPLNEDRAVQVAADLLGEFFIFTEFLSQLTEIIFMSSMRRSEARKEEMRRQEMEAIKKKNEELTEEMEHLKLKMGAMEQIARNSCFIDMFRLWHAQAYEDAQKSDKSKW</sequence>
<keyword evidence="1" id="KW-0175">Coiled coil</keyword>
<dbReference type="EMBL" id="JAVXUP010000151">
    <property type="protein sequence ID" value="KAK3036316.1"/>
    <property type="molecule type" value="Genomic_DNA"/>
</dbReference>
<dbReference type="GO" id="GO:0005739">
    <property type="term" value="C:mitochondrion"/>
    <property type="evidence" value="ECO:0007669"/>
    <property type="project" value="TreeGrafter"/>
</dbReference>
<dbReference type="PANTHER" id="PTHR12499:SF22">
    <property type="entry name" value="OS02G0312500 PROTEIN"/>
    <property type="match status" value="1"/>
</dbReference>
<gene>
    <name evidence="2" type="ORF">RJ639_031288</name>
</gene>
<name>A0AA89BLT5_9ASTE</name>